<dbReference type="Proteomes" id="UP000179588">
    <property type="component" value="Unassembled WGS sequence"/>
</dbReference>
<evidence type="ECO:0000313" key="2">
    <source>
        <dbReference type="Proteomes" id="UP000179588"/>
    </source>
</evidence>
<evidence type="ECO:0000313" key="1">
    <source>
        <dbReference type="EMBL" id="OHT23177.1"/>
    </source>
</evidence>
<proteinExistence type="predicted"/>
<comment type="caution">
    <text evidence="1">The sequence shown here is derived from an EMBL/GenBank/DDBJ whole genome shotgun (WGS) entry which is preliminary data.</text>
</comment>
<keyword evidence="2" id="KW-1185">Reference proteome</keyword>
<dbReference type="SUPFAM" id="SSF82171">
    <property type="entry name" value="DPP6 N-terminal domain-like"/>
    <property type="match status" value="1"/>
</dbReference>
<gene>
    <name evidence="1" type="ORF">A3Q29_07040</name>
</gene>
<sequence>MKVERFHTSKDGKISLFSLNDEFLTGVPSCNKQWFVCTSKNDKENTRWDNRITLVLNDVVQLIMDAPQGHCYKVYAIATNGVFLFSLHNKDDNSIVAIVVADKHGKVLYRMNCTALMMSADISEFGKFAVLSIARSKDKANKDAGKILVIDVDDSEIIKSTSNQIGNLYFSSVNIFEPNGDVLAFYQGNASKVEFY</sequence>
<organism evidence="1 2">
    <name type="scientific">Providencia stuartii</name>
    <dbReference type="NCBI Taxonomy" id="588"/>
    <lineage>
        <taxon>Bacteria</taxon>
        <taxon>Pseudomonadati</taxon>
        <taxon>Pseudomonadota</taxon>
        <taxon>Gammaproteobacteria</taxon>
        <taxon>Enterobacterales</taxon>
        <taxon>Morganellaceae</taxon>
        <taxon>Providencia</taxon>
    </lineage>
</organism>
<dbReference type="EMBL" id="LVIE01000190">
    <property type="protein sequence ID" value="OHT23177.1"/>
    <property type="molecule type" value="Genomic_DNA"/>
</dbReference>
<accession>A0A1S1HM90</accession>
<protein>
    <submittedName>
        <fullName evidence="1">Uncharacterized protein</fullName>
    </submittedName>
</protein>
<reference evidence="1 2" key="1">
    <citation type="submission" date="2016-03" db="EMBL/GenBank/DDBJ databases">
        <title>Genome sequence of Providencia stuartii strain, isolated from the salivary glands of larval Lucilia sericata.</title>
        <authorList>
            <person name="Yuan Y."/>
            <person name="Zhang Y."/>
            <person name="Fu S."/>
            <person name="Crippen T.L."/>
            <person name="Visi D."/>
            <person name="Benbow M.E."/>
            <person name="Allen M."/>
            <person name="Tomberlin J.K."/>
            <person name="Sze S.-H."/>
            <person name="Tarone A.M."/>
        </authorList>
    </citation>
    <scope>NUCLEOTIDE SEQUENCE [LARGE SCALE GENOMIC DNA]</scope>
    <source>
        <strain evidence="1 2">Crippen</strain>
    </source>
</reference>
<dbReference type="AlphaFoldDB" id="A0A1S1HM90"/>
<name>A0A1S1HM90_PROST</name>